<dbReference type="EMBL" id="JBBGZH010000003">
    <property type="protein sequence ID" value="MEJ5022982.1"/>
    <property type="molecule type" value="Genomic_DNA"/>
</dbReference>
<comment type="function">
    <text evidence="2">Removes the phosphate from trehalose 6-phosphate to produce free trehalose.</text>
</comment>
<dbReference type="PANTHER" id="PTHR43768:SF3">
    <property type="entry name" value="TREHALOSE 6-PHOSPHATE PHOSPHATASE"/>
    <property type="match status" value="1"/>
</dbReference>
<dbReference type="PROSITE" id="PS01228">
    <property type="entry name" value="COF_1"/>
    <property type="match status" value="1"/>
</dbReference>
<dbReference type="Gene3D" id="3.40.50.1000">
    <property type="entry name" value="HAD superfamily/HAD-like"/>
    <property type="match status" value="1"/>
</dbReference>
<dbReference type="Pfam" id="PF02358">
    <property type="entry name" value="Trehalose_PPase"/>
    <property type="match status" value="1"/>
</dbReference>
<dbReference type="InterPro" id="IPR003337">
    <property type="entry name" value="Trehalose_PPase"/>
</dbReference>
<dbReference type="InterPro" id="IPR036412">
    <property type="entry name" value="HAD-like_sf"/>
</dbReference>
<accession>A0ABU8PLT5</accession>
<keyword evidence="1 2" id="KW-0378">Hydrolase</keyword>
<evidence type="ECO:0000256" key="2">
    <source>
        <dbReference type="RuleBase" id="RU361117"/>
    </source>
</evidence>
<evidence type="ECO:0000313" key="3">
    <source>
        <dbReference type="EMBL" id="MEJ5022982.1"/>
    </source>
</evidence>
<sequence>MFSAHLHGDRVALLLDIDGTLVNSITGPELLSVDDGLRTLLVDLHEMLGGALCLVTGRSLAKVDEIFGDVELPTFGFYGLERRIRIRGPKEISTTPRSLLVAADRVKTRLHDIPDLIFRSNGAVLVVDTRFAPEAKPQVEQALAEVLPIAGDHYVMVVGHRVVELAPEWALKSIAIGAIMRNPPFQGRLPIFIGDDAPDESGFGVVNEMGGISIRVNPQGPSAARYTLPGVLEVRSLLAKMLSERRCDLTPHPVAECERPRSW</sequence>
<name>A0ABU8PLT5_9HYPH</name>
<dbReference type="Gene3D" id="3.30.70.1020">
    <property type="entry name" value="Trehalose-6-phosphate phosphatase related protein, domain 2"/>
    <property type="match status" value="1"/>
</dbReference>
<evidence type="ECO:0000256" key="1">
    <source>
        <dbReference type="ARBA" id="ARBA00022801"/>
    </source>
</evidence>
<keyword evidence="4" id="KW-1185">Reference proteome</keyword>
<comment type="pathway">
    <text evidence="2">Glycan biosynthesis; trehalose biosynthesis.</text>
</comment>
<dbReference type="GO" id="GO:0004805">
    <property type="term" value="F:trehalose-phosphatase activity"/>
    <property type="evidence" value="ECO:0007669"/>
    <property type="project" value="UniProtKB-EC"/>
</dbReference>
<dbReference type="InterPro" id="IPR023214">
    <property type="entry name" value="HAD_sf"/>
</dbReference>
<comment type="caution">
    <text evidence="3">The sequence shown here is derived from an EMBL/GenBank/DDBJ whole genome shotgun (WGS) entry which is preliminary data.</text>
</comment>
<protein>
    <recommendedName>
        <fullName evidence="2">Trehalose 6-phosphate phosphatase</fullName>
        <ecNumber evidence="2">3.1.3.12</ecNumber>
    </recommendedName>
</protein>
<comment type="catalytic activity">
    <reaction evidence="2">
        <text>alpha,alpha-trehalose 6-phosphate + H2O = alpha,alpha-trehalose + phosphate</text>
        <dbReference type="Rhea" id="RHEA:23420"/>
        <dbReference type="ChEBI" id="CHEBI:15377"/>
        <dbReference type="ChEBI" id="CHEBI:16551"/>
        <dbReference type="ChEBI" id="CHEBI:43474"/>
        <dbReference type="ChEBI" id="CHEBI:58429"/>
        <dbReference type="EC" id="3.1.3.12"/>
    </reaction>
</comment>
<keyword evidence="2" id="KW-0460">Magnesium</keyword>
<comment type="cofactor">
    <cofactor evidence="2">
        <name>Mg(2+)</name>
        <dbReference type="ChEBI" id="CHEBI:18420"/>
    </cofactor>
</comment>
<reference evidence="3 4" key="1">
    <citation type="submission" date="2023-12" db="EMBL/GenBank/DDBJ databases">
        <title>Gut-associated functions are favored during microbiome assembly across C. elegans life.</title>
        <authorList>
            <person name="Zimmermann J."/>
        </authorList>
    </citation>
    <scope>NUCLEOTIDE SEQUENCE [LARGE SCALE GENOMIC DNA]</scope>
    <source>
        <strain evidence="3 4">MYb71</strain>
    </source>
</reference>
<evidence type="ECO:0000313" key="4">
    <source>
        <dbReference type="Proteomes" id="UP001375812"/>
    </source>
</evidence>
<comment type="similarity">
    <text evidence="2">Belongs to the trehalose phosphatase family.</text>
</comment>
<dbReference type="PANTHER" id="PTHR43768">
    <property type="entry name" value="TREHALOSE 6-PHOSPHATE PHOSPHATASE"/>
    <property type="match status" value="1"/>
</dbReference>
<gene>
    <name evidence="3" type="primary">otsB</name>
    <name evidence="3" type="ORF">WH297_25120</name>
</gene>
<organism evidence="3 4">
    <name type="scientific">Ochrobactrum vermis</name>
    <dbReference type="NCBI Taxonomy" id="1827297"/>
    <lineage>
        <taxon>Bacteria</taxon>
        <taxon>Pseudomonadati</taxon>
        <taxon>Pseudomonadota</taxon>
        <taxon>Alphaproteobacteria</taxon>
        <taxon>Hyphomicrobiales</taxon>
        <taxon>Brucellaceae</taxon>
        <taxon>Brucella/Ochrobactrum group</taxon>
        <taxon>Ochrobactrum</taxon>
    </lineage>
</organism>
<dbReference type="EC" id="3.1.3.12" evidence="2"/>
<dbReference type="RefSeq" id="WP_181153535.1">
    <property type="nucleotide sequence ID" value="NZ_JBBGZH010000003.1"/>
</dbReference>
<dbReference type="NCBIfam" id="TIGR00685">
    <property type="entry name" value="T6PP"/>
    <property type="match status" value="1"/>
</dbReference>
<dbReference type="InterPro" id="IPR044651">
    <property type="entry name" value="OTSB-like"/>
</dbReference>
<dbReference type="Proteomes" id="UP001375812">
    <property type="component" value="Unassembled WGS sequence"/>
</dbReference>
<proteinExistence type="inferred from homology"/>
<keyword evidence="2" id="KW-0479">Metal-binding</keyword>
<dbReference type="SUPFAM" id="SSF56784">
    <property type="entry name" value="HAD-like"/>
    <property type="match status" value="1"/>
</dbReference>